<evidence type="ECO:0000256" key="16">
    <source>
        <dbReference type="ARBA" id="ARBA00023285"/>
    </source>
</evidence>
<feature type="binding site" evidence="19">
    <location>
        <position position="311"/>
    </location>
    <ligand>
        <name>Zn(2+)</name>
        <dbReference type="ChEBI" id="CHEBI:29105"/>
    </ligand>
</feature>
<keyword evidence="15" id="KW-0486">Methionine biosynthesis</keyword>
<gene>
    <name evidence="21" type="ORF">EQG66_08675</name>
</gene>
<name>A0A4Q1KHP8_9SPHN</name>
<evidence type="ECO:0000256" key="17">
    <source>
        <dbReference type="ARBA" id="ARBA00025552"/>
    </source>
</evidence>
<reference evidence="22" key="1">
    <citation type="submission" date="2019-01" db="EMBL/GenBank/DDBJ databases">
        <title>Cytophagaceae bacterium strain CAR-16.</title>
        <authorList>
            <person name="Chen W.-M."/>
        </authorList>
    </citation>
    <scope>NUCLEOTIDE SEQUENCE [LARGE SCALE GENOMIC DNA]</scope>
    <source>
        <strain evidence="22">CHR27</strain>
    </source>
</reference>
<dbReference type="Gene3D" id="3.20.20.330">
    <property type="entry name" value="Homocysteine-binding-like domain"/>
    <property type="match status" value="1"/>
</dbReference>
<evidence type="ECO:0000256" key="6">
    <source>
        <dbReference type="ARBA" id="ARBA00012032"/>
    </source>
</evidence>
<evidence type="ECO:0000256" key="14">
    <source>
        <dbReference type="ARBA" id="ARBA00022833"/>
    </source>
</evidence>
<dbReference type="OrthoDB" id="9803687at2"/>
<dbReference type="GO" id="GO:0031419">
    <property type="term" value="F:cobalamin binding"/>
    <property type="evidence" value="ECO:0007669"/>
    <property type="project" value="UniProtKB-KW"/>
</dbReference>
<evidence type="ECO:0000256" key="7">
    <source>
        <dbReference type="ARBA" id="ARBA00013998"/>
    </source>
</evidence>
<evidence type="ECO:0000256" key="10">
    <source>
        <dbReference type="ARBA" id="ARBA00022628"/>
    </source>
</evidence>
<evidence type="ECO:0000256" key="13">
    <source>
        <dbReference type="ARBA" id="ARBA00022723"/>
    </source>
</evidence>
<keyword evidence="9" id="KW-0028">Amino-acid biosynthesis</keyword>
<comment type="caution">
    <text evidence="21">The sequence shown here is derived from an EMBL/GenBank/DDBJ whole genome shotgun (WGS) entry which is preliminary data.</text>
</comment>
<evidence type="ECO:0000256" key="2">
    <source>
        <dbReference type="ARBA" id="ARBA00001947"/>
    </source>
</evidence>
<evidence type="ECO:0000256" key="4">
    <source>
        <dbReference type="ARBA" id="ARBA00005178"/>
    </source>
</evidence>
<comment type="cofactor">
    <cofactor evidence="3">
        <name>methylcob(III)alamin</name>
        <dbReference type="ChEBI" id="CHEBI:28115"/>
    </cofactor>
</comment>
<dbReference type="InterPro" id="IPR050554">
    <property type="entry name" value="Met_Synthase/Corrinoid"/>
</dbReference>
<dbReference type="PANTHER" id="PTHR45833">
    <property type="entry name" value="METHIONINE SYNTHASE"/>
    <property type="match status" value="1"/>
</dbReference>
<evidence type="ECO:0000256" key="9">
    <source>
        <dbReference type="ARBA" id="ARBA00022605"/>
    </source>
</evidence>
<evidence type="ECO:0000259" key="20">
    <source>
        <dbReference type="PROSITE" id="PS50970"/>
    </source>
</evidence>
<dbReference type="GO" id="GO:0050667">
    <property type="term" value="P:homocysteine metabolic process"/>
    <property type="evidence" value="ECO:0007669"/>
    <property type="project" value="TreeGrafter"/>
</dbReference>
<dbReference type="PROSITE" id="PS50970">
    <property type="entry name" value="HCY"/>
    <property type="match status" value="1"/>
</dbReference>
<protein>
    <recommendedName>
        <fullName evidence="7">Methionine synthase</fullName>
        <ecNumber evidence="6">2.1.1.13</ecNumber>
    </recommendedName>
    <alternativeName>
        <fullName evidence="18">5-methyltetrahydrofolate--homocysteine methyltransferase</fullName>
    </alternativeName>
</protein>
<comment type="catalytic activity">
    <reaction evidence="1">
        <text>(6S)-5-methyl-5,6,7,8-tetrahydrofolate + L-homocysteine = (6S)-5,6,7,8-tetrahydrofolate + L-methionine</text>
        <dbReference type="Rhea" id="RHEA:11172"/>
        <dbReference type="ChEBI" id="CHEBI:18608"/>
        <dbReference type="ChEBI" id="CHEBI:57453"/>
        <dbReference type="ChEBI" id="CHEBI:57844"/>
        <dbReference type="ChEBI" id="CHEBI:58199"/>
        <dbReference type="EC" id="2.1.1.13"/>
    </reaction>
</comment>
<keyword evidence="22" id="KW-1185">Reference proteome</keyword>
<comment type="pathway">
    <text evidence="4">Amino-acid biosynthesis; L-methionine biosynthesis via de novo pathway; L-methionine from L-homocysteine (MetH route): step 1/1.</text>
</comment>
<keyword evidence="11 19" id="KW-0808">Transferase</keyword>
<organism evidence="21 22">
    <name type="scientific">Sphingobium fluviale</name>
    <dbReference type="NCBI Taxonomy" id="2506423"/>
    <lineage>
        <taxon>Bacteria</taxon>
        <taxon>Pseudomonadati</taxon>
        <taxon>Pseudomonadota</taxon>
        <taxon>Alphaproteobacteria</taxon>
        <taxon>Sphingomonadales</taxon>
        <taxon>Sphingomonadaceae</taxon>
        <taxon>Sphingobium</taxon>
    </lineage>
</organism>
<comment type="cofactor">
    <cofactor evidence="2 19">
        <name>Zn(2+)</name>
        <dbReference type="ChEBI" id="CHEBI:29105"/>
    </cofactor>
</comment>
<dbReference type="EMBL" id="SBKP01000007">
    <property type="protein sequence ID" value="RXR28780.1"/>
    <property type="molecule type" value="Genomic_DNA"/>
</dbReference>
<keyword evidence="12" id="KW-0949">S-adenosyl-L-methionine</keyword>
<sequence length="353" mass="38109">MTLNDSGAETAFRERAARKVMIFDGGYGTSIQKYGLSEADYRGDLPLEKDQKGNNDLLCLTRPDIVKAIHTAYLDNGADMIETNTFSGTRIAMADYGCEHLVHELNVTAARLARECCDAAEAKDGIKRFVAGSIGPTNKTLSISPKVNDPAFREVDYDTLKEQYHEQCAALIEGGVDFLLIETCFDTLNAKAAGMAAKEAEAASGRSVPLMLSFTITDMSGRNLSGHTIAAFWYSLRHLKPLTIGVNCAFGADRLRPYLSELSKIADTLILAYPNAGLPNELGQYDELPEQTAELIRVWIEEGLVNMVGGCCGTTPAHIGAIAKALEGATPRPIPTLPVITRLAGLEPMHIAA</sequence>
<accession>A0A4Q1KHP8</accession>
<dbReference type="InterPro" id="IPR003726">
    <property type="entry name" value="HCY_dom"/>
</dbReference>
<dbReference type="AlphaFoldDB" id="A0A4Q1KHP8"/>
<evidence type="ECO:0000256" key="5">
    <source>
        <dbReference type="ARBA" id="ARBA00010398"/>
    </source>
</evidence>
<dbReference type="Pfam" id="PF02574">
    <property type="entry name" value="S-methyl_trans"/>
    <property type="match status" value="1"/>
</dbReference>
<dbReference type="GO" id="GO:0032259">
    <property type="term" value="P:methylation"/>
    <property type="evidence" value="ECO:0007669"/>
    <property type="project" value="UniProtKB-KW"/>
</dbReference>
<evidence type="ECO:0000313" key="21">
    <source>
        <dbReference type="EMBL" id="RXR28780.1"/>
    </source>
</evidence>
<evidence type="ECO:0000256" key="8">
    <source>
        <dbReference type="ARBA" id="ARBA00022603"/>
    </source>
</evidence>
<evidence type="ECO:0000256" key="15">
    <source>
        <dbReference type="ARBA" id="ARBA00023167"/>
    </source>
</evidence>
<proteinExistence type="inferred from homology"/>
<dbReference type="GO" id="GO:0008705">
    <property type="term" value="F:methionine synthase activity"/>
    <property type="evidence" value="ECO:0007669"/>
    <property type="project" value="UniProtKB-EC"/>
</dbReference>
<feature type="binding site" evidence="19">
    <location>
        <position position="248"/>
    </location>
    <ligand>
        <name>Zn(2+)</name>
        <dbReference type="ChEBI" id="CHEBI:29105"/>
    </ligand>
</feature>
<keyword evidence="10" id="KW-0846">Cobalamin</keyword>
<comment type="similarity">
    <text evidence="5">Belongs to the vitamin-B12 dependent methionine synthase family.</text>
</comment>
<dbReference type="GO" id="GO:0046872">
    <property type="term" value="F:metal ion binding"/>
    <property type="evidence" value="ECO:0007669"/>
    <property type="project" value="UniProtKB-KW"/>
</dbReference>
<evidence type="ECO:0000256" key="11">
    <source>
        <dbReference type="ARBA" id="ARBA00022679"/>
    </source>
</evidence>
<evidence type="ECO:0000256" key="18">
    <source>
        <dbReference type="ARBA" id="ARBA00031040"/>
    </source>
</evidence>
<dbReference type="Proteomes" id="UP000290958">
    <property type="component" value="Unassembled WGS sequence"/>
</dbReference>
<comment type="function">
    <text evidence="17">Catalyzes the transfer of a methyl group from methyl-cobalamin to homocysteine, yielding enzyme-bound cob(I)alamin and methionine. Subsequently, remethylates the cofactor using methyltetrahydrofolate.</text>
</comment>
<feature type="domain" description="Hcy-binding" evidence="20">
    <location>
        <begin position="9"/>
        <end position="326"/>
    </location>
</feature>
<dbReference type="GO" id="GO:0005829">
    <property type="term" value="C:cytosol"/>
    <property type="evidence" value="ECO:0007669"/>
    <property type="project" value="TreeGrafter"/>
</dbReference>
<dbReference type="SUPFAM" id="SSF82282">
    <property type="entry name" value="Homocysteine S-methyltransferase"/>
    <property type="match status" value="1"/>
</dbReference>
<dbReference type="PANTHER" id="PTHR45833:SF1">
    <property type="entry name" value="METHIONINE SYNTHASE"/>
    <property type="match status" value="1"/>
</dbReference>
<evidence type="ECO:0000256" key="19">
    <source>
        <dbReference type="PROSITE-ProRule" id="PRU00333"/>
    </source>
</evidence>
<evidence type="ECO:0000256" key="1">
    <source>
        <dbReference type="ARBA" id="ARBA00001700"/>
    </source>
</evidence>
<dbReference type="GO" id="GO:0046653">
    <property type="term" value="P:tetrahydrofolate metabolic process"/>
    <property type="evidence" value="ECO:0007669"/>
    <property type="project" value="TreeGrafter"/>
</dbReference>
<dbReference type="EC" id="2.1.1.13" evidence="6"/>
<keyword evidence="14 19" id="KW-0862">Zinc</keyword>
<evidence type="ECO:0000256" key="3">
    <source>
        <dbReference type="ARBA" id="ARBA00001956"/>
    </source>
</evidence>
<dbReference type="RefSeq" id="WP_129404198.1">
    <property type="nucleotide sequence ID" value="NZ_SBKP01000007.1"/>
</dbReference>
<dbReference type="FunFam" id="3.20.20.330:FF:000001">
    <property type="entry name" value="Methionine synthase"/>
    <property type="match status" value="1"/>
</dbReference>
<keyword evidence="16" id="KW-0170">Cobalt</keyword>
<evidence type="ECO:0000256" key="12">
    <source>
        <dbReference type="ARBA" id="ARBA00022691"/>
    </source>
</evidence>
<keyword evidence="8 19" id="KW-0489">Methyltransferase</keyword>
<dbReference type="InterPro" id="IPR036589">
    <property type="entry name" value="HCY_dom_sf"/>
</dbReference>
<keyword evidence="13 19" id="KW-0479">Metal-binding</keyword>
<evidence type="ECO:0000313" key="22">
    <source>
        <dbReference type="Proteomes" id="UP000290958"/>
    </source>
</evidence>
<feature type="binding site" evidence="19">
    <location>
        <position position="312"/>
    </location>
    <ligand>
        <name>Zn(2+)</name>
        <dbReference type="ChEBI" id="CHEBI:29105"/>
    </ligand>
</feature>